<keyword evidence="1" id="KW-0812">Transmembrane</keyword>
<dbReference type="AlphaFoldDB" id="A0AAW1TT45"/>
<comment type="caution">
    <text evidence="2">The sequence shown here is derived from an EMBL/GenBank/DDBJ whole genome shotgun (WGS) entry which is preliminary data.</text>
</comment>
<reference evidence="2 3" key="1">
    <citation type="submission" date="2023-03" db="EMBL/GenBank/DDBJ databases">
        <title>Genome insight into feeding habits of ladybird beetles.</title>
        <authorList>
            <person name="Li H.-S."/>
            <person name="Huang Y.-H."/>
            <person name="Pang H."/>
        </authorList>
    </citation>
    <scope>NUCLEOTIDE SEQUENCE [LARGE SCALE GENOMIC DNA]</scope>
    <source>
        <strain evidence="2">SYSU_2023b</strain>
        <tissue evidence="2">Whole body</tissue>
    </source>
</reference>
<dbReference type="EMBL" id="JARQZJ010000006">
    <property type="protein sequence ID" value="KAK9871539.1"/>
    <property type="molecule type" value="Genomic_DNA"/>
</dbReference>
<sequence length="170" mass="19699">MPVWTTPNFLNVTFRQDELNIVSEKTLEDAVRWFLSNGMKLNSSNKGRLSTGGSNGSSVATYGILLWGHSPGLQKTLIRQKRTSCRPLFRTEGILTVVAMFILACIKYTIVNKMRFNRNDMIDTYDTRNKNNLALERHRLKKTQLGSNYWCLKFYNKLPVEWRDRSMSIV</sequence>
<evidence type="ECO:0000313" key="2">
    <source>
        <dbReference type="EMBL" id="KAK9871539.1"/>
    </source>
</evidence>
<organism evidence="2 3">
    <name type="scientific">Henosepilachna vigintioctopunctata</name>
    <dbReference type="NCBI Taxonomy" id="420089"/>
    <lineage>
        <taxon>Eukaryota</taxon>
        <taxon>Metazoa</taxon>
        <taxon>Ecdysozoa</taxon>
        <taxon>Arthropoda</taxon>
        <taxon>Hexapoda</taxon>
        <taxon>Insecta</taxon>
        <taxon>Pterygota</taxon>
        <taxon>Neoptera</taxon>
        <taxon>Endopterygota</taxon>
        <taxon>Coleoptera</taxon>
        <taxon>Polyphaga</taxon>
        <taxon>Cucujiformia</taxon>
        <taxon>Coccinelloidea</taxon>
        <taxon>Coccinellidae</taxon>
        <taxon>Epilachninae</taxon>
        <taxon>Epilachnini</taxon>
        <taxon>Henosepilachna</taxon>
    </lineage>
</organism>
<gene>
    <name evidence="2" type="ORF">WA026_012914</name>
</gene>
<evidence type="ECO:0000313" key="3">
    <source>
        <dbReference type="Proteomes" id="UP001431783"/>
    </source>
</evidence>
<name>A0AAW1TT45_9CUCU</name>
<proteinExistence type="predicted"/>
<evidence type="ECO:0000256" key="1">
    <source>
        <dbReference type="SAM" id="Phobius"/>
    </source>
</evidence>
<keyword evidence="3" id="KW-1185">Reference proteome</keyword>
<keyword evidence="1" id="KW-0472">Membrane</keyword>
<feature type="transmembrane region" description="Helical" evidence="1">
    <location>
        <begin position="93"/>
        <end position="111"/>
    </location>
</feature>
<keyword evidence="1" id="KW-1133">Transmembrane helix</keyword>
<accession>A0AAW1TT45</accession>
<evidence type="ECO:0008006" key="4">
    <source>
        <dbReference type="Google" id="ProtNLM"/>
    </source>
</evidence>
<protein>
    <recommendedName>
        <fullName evidence="4">LAGLIDADG homing endonuclease</fullName>
    </recommendedName>
</protein>
<dbReference type="Proteomes" id="UP001431783">
    <property type="component" value="Unassembled WGS sequence"/>
</dbReference>